<evidence type="ECO:0000313" key="3">
    <source>
        <dbReference type="EMBL" id="MDI5963211.1"/>
    </source>
</evidence>
<sequence>MAMPLRRTVRAGGCLPGQRVLGRRERLPHPAVDGIVRRPAGREKYVPLCTDAVLLRRELDTFTPSRYSALAVPIDGPRERHDESVAEEGVSDETVAAIKEAKARAFRVTTPSLSSTTDTPPAVLDDVDVADLLTDDPAVGEPLNPPAHAHETAPGQEHLRRARQTRDPSKKAVAGGNRKKWRLNHSPLLPDFPEGRADLPRTARAVPNHSLLGWQRPCYLMSDGHVATYRELLEKTDGESPGCGKDPHCANRMAHRGDEPTAVPAPTGSGKETLRAARETVVSNRG</sequence>
<dbReference type="InterPro" id="IPR058240">
    <property type="entry name" value="rSAM_sf"/>
</dbReference>
<evidence type="ECO:0000313" key="4">
    <source>
        <dbReference type="Proteomes" id="UP001156398"/>
    </source>
</evidence>
<feature type="domain" description="DUF3463" evidence="2">
    <location>
        <begin position="146"/>
        <end position="269"/>
    </location>
</feature>
<reference evidence="3 4" key="1">
    <citation type="submission" date="2023-05" db="EMBL/GenBank/DDBJ databases">
        <title>Streptantibioticus silvisoli sp. nov., acidotolerant actinomycetes 1 from pine litter.</title>
        <authorList>
            <person name="Swiecimska M."/>
            <person name="Golinska P."/>
            <person name="Sangal V."/>
            <person name="Wachnowicz B."/>
            <person name="Goodfellow M."/>
        </authorList>
    </citation>
    <scope>NUCLEOTIDE SEQUENCE [LARGE SCALE GENOMIC DNA]</scope>
    <source>
        <strain evidence="3 4">SL54</strain>
    </source>
</reference>
<evidence type="ECO:0000256" key="1">
    <source>
        <dbReference type="SAM" id="MobiDB-lite"/>
    </source>
</evidence>
<feature type="compositionally biased region" description="Basic and acidic residues" evidence="1">
    <location>
        <begin position="245"/>
        <end position="259"/>
    </location>
</feature>
<feature type="region of interest" description="Disordered" evidence="1">
    <location>
        <begin position="135"/>
        <end position="187"/>
    </location>
</feature>
<organism evidence="3 4">
    <name type="scientific">Streptantibioticus silvisoli</name>
    <dbReference type="NCBI Taxonomy" id="2705255"/>
    <lineage>
        <taxon>Bacteria</taxon>
        <taxon>Bacillati</taxon>
        <taxon>Actinomycetota</taxon>
        <taxon>Actinomycetes</taxon>
        <taxon>Kitasatosporales</taxon>
        <taxon>Streptomycetaceae</taxon>
        <taxon>Streptantibioticus</taxon>
    </lineage>
</organism>
<proteinExistence type="predicted"/>
<keyword evidence="4" id="KW-1185">Reference proteome</keyword>
<accession>A0ABT6VXJ9</accession>
<dbReference type="InterPro" id="IPR022563">
    <property type="entry name" value="DUF3463"/>
</dbReference>
<gene>
    <name evidence="3" type="ORF">POF43_010905</name>
</gene>
<dbReference type="SUPFAM" id="SSF102114">
    <property type="entry name" value="Radical SAM enzymes"/>
    <property type="match status" value="1"/>
</dbReference>
<feature type="region of interest" description="Disordered" evidence="1">
    <location>
        <begin position="236"/>
        <end position="286"/>
    </location>
</feature>
<dbReference type="Pfam" id="PF11946">
    <property type="entry name" value="DUF3463"/>
    <property type="match status" value="1"/>
</dbReference>
<name>A0ABT6VXJ9_9ACTN</name>
<dbReference type="RefSeq" id="WP_271325806.1">
    <property type="nucleotide sequence ID" value="NZ_JAAGKO020000012.1"/>
</dbReference>
<comment type="caution">
    <text evidence="3">The sequence shown here is derived from an EMBL/GenBank/DDBJ whole genome shotgun (WGS) entry which is preliminary data.</text>
</comment>
<protein>
    <submittedName>
        <fullName evidence="3">DUF3463 domain-containing protein</fullName>
    </submittedName>
</protein>
<dbReference type="EMBL" id="JAAGKO020000012">
    <property type="protein sequence ID" value="MDI5963211.1"/>
    <property type="molecule type" value="Genomic_DNA"/>
</dbReference>
<dbReference type="Proteomes" id="UP001156398">
    <property type="component" value="Unassembled WGS sequence"/>
</dbReference>
<evidence type="ECO:0000259" key="2">
    <source>
        <dbReference type="Pfam" id="PF11946"/>
    </source>
</evidence>